<dbReference type="Gene3D" id="1.25.40.990">
    <property type="match status" value="1"/>
</dbReference>
<dbReference type="PANTHER" id="PTHR12436">
    <property type="entry name" value="80 KDA MCM3-ASSOCIATED PROTEIN"/>
    <property type="match status" value="1"/>
</dbReference>
<evidence type="ECO:0000313" key="6">
    <source>
        <dbReference type="RefSeq" id="XP_020087547.1"/>
    </source>
</evidence>
<dbReference type="Proteomes" id="UP000515123">
    <property type="component" value="Linkage group 4"/>
</dbReference>
<dbReference type="GeneID" id="109709648"/>
<evidence type="ECO:0000313" key="4">
    <source>
        <dbReference type="Proteomes" id="UP000092600"/>
    </source>
</evidence>
<dbReference type="AlphaFoldDB" id="A0A199VZ97"/>
<proteinExistence type="predicted"/>
<dbReference type="OrthoDB" id="264795at2759"/>
<name>A0A199VZ97_ANACO</name>
<dbReference type="FunFam" id="1.25.40.990:FF:000012">
    <property type="entry name" value="SAC3 family protein C"/>
    <property type="match status" value="1"/>
</dbReference>
<gene>
    <name evidence="6 7" type="primary">LOC109709648</name>
    <name evidence="3" type="ORF">ACMD2_01604</name>
</gene>
<dbReference type="EMBL" id="LSRQ01000555">
    <property type="protein sequence ID" value="OAY81995.1"/>
    <property type="molecule type" value="Genomic_DNA"/>
</dbReference>
<sequence length="369" mass="42139">MQRRSGKGTYQSPLPSSSDANAPRSHGDDHFSPNTASLVGTCPDMCPAKERAQRQRLRDLSVFERVDGNPKRTSPDLAVKKFCRTISTLDVQASDMRPLPVLQKTLDYLLSLLDSSPYPFEIVHDFVFDRTRSIRQDLSMQNIVNDQAIHMYEEMVKFHITSHRKLASCWSKPDVSSLCYLNMEQMMKCLLTLFDLYRINRKSIKKNEAEFHSLYVLLHLGCKIPKMGESLSLWYRQLSPSILRSEQMRFARTLLRYSQLGNFKHFFALLASEATDLQLCLAEPFLNEVRAQAILYINYAGYKLQPYPFTHLSKILMIKESDLETLCVECGLETSTDESGSKFLPAKQTSFCLPKAGFRTSSSLASEKV</sequence>
<evidence type="ECO:0000313" key="5">
    <source>
        <dbReference type="Proteomes" id="UP000515123"/>
    </source>
</evidence>
<dbReference type="InterPro" id="IPR045107">
    <property type="entry name" value="SAC3/GANP/THP3"/>
</dbReference>
<dbReference type="STRING" id="4615.A0A199VZ97"/>
<feature type="domain" description="SAC3/GANP/THP3 conserved" evidence="2">
    <location>
        <begin position="45"/>
        <end position="335"/>
    </location>
</feature>
<reference evidence="6 7" key="2">
    <citation type="submission" date="2025-04" db="UniProtKB">
        <authorList>
            <consortium name="RefSeq"/>
        </authorList>
    </citation>
    <scope>IDENTIFICATION</scope>
    <source>
        <tissue evidence="6 7">Leaf</tissue>
    </source>
</reference>
<reference evidence="3 4" key="1">
    <citation type="journal article" date="2016" name="DNA Res.">
        <title>The draft genome of MD-2 pineapple using hybrid error correction of long reads.</title>
        <authorList>
            <person name="Redwan R.M."/>
            <person name="Saidin A."/>
            <person name="Kumar S.V."/>
        </authorList>
    </citation>
    <scope>NUCLEOTIDE SEQUENCE [LARGE SCALE GENOMIC DNA]</scope>
    <source>
        <strain evidence="4">cv. MD2</strain>
        <tissue evidence="3">Leaf</tissue>
    </source>
</reference>
<evidence type="ECO:0000259" key="2">
    <source>
        <dbReference type="Pfam" id="PF03399"/>
    </source>
</evidence>
<dbReference type="GO" id="GO:0005737">
    <property type="term" value="C:cytoplasm"/>
    <property type="evidence" value="ECO:0007669"/>
    <property type="project" value="TreeGrafter"/>
</dbReference>
<feature type="region of interest" description="Disordered" evidence="1">
    <location>
        <begin position="1"/>
        <end position="38"/>
    </location>
</feature>
<dbReference type="InterPro" id="IPR005062">
    <property type="entry name" value="SAC3/GANP/THP3_conserved"/>
</dbReference>
<dbReference type="Proteomes" id="UP000092600">
    <property type="component" value="Unassembled WGS sequence"/>
</dbReference>
<dbReference type="Pfam" id="PF03399">
    <property type="entry name" value="SAC3_GANP"/>
    <property type="match status" value="1"/>
</dbReference>
<accession>A0A199VZ97</accession>
<keyword evidence="5" id="KW-1185">Reference proteome</keyword>
<dbReference type="PANTHER" id="PTHR12436:SF3">
    <property type="entry name" value="GERMINAL-CENTER ASSOCIATED NUCLEAR PROTEIN"/>
    <property type="match status" value="1"/>
</dbReference>
<protein>
    <submittedName>
        <fullName evidence="3">Germinal-center associated nuclear protein</fullName>
    </submittedName>
    <submittedName>
        <fullName evidence="6 7">SAC3 family protein C isoform X1</fullName>
    </submittedName>
</protein>
<evidence type="ECO:0000256" key="1">
    <source>
        <dbReference type="SAM" id="MobiDB-lite"/>
    </source>
</evidence>
<dbReference type="GO" id="GO:0070390">
    <property type="term" value="C:transcription export complex 2"/>
    <property type="evidence" value="ECO:0007669"/>
    <property type="project" value="TreeGrafter"/>
</dbReference>
<organism evidence="3 4">
    <name type="scientific">Ananas comosus</name>
    <name type="common">Pineapple</name>
    <name type="synonym">Ananas ananas</name>
    <dbReference type="NCBI Taxonomy" id="4615"/>
    <lineage>
        <taxon>Eukaryota</taxon>
        <taxon>Viridiplantae</taxon>
        <taxon>Streptophyta</taxon>
        <taxon>Embryophyta</taxon>
        <taxon>Tracheophyta</taxon>
        <taxon>Spermatophyta</taxon>
        <taxon>Magnoliopsida</taxon>
        <taxon>Liliopsida</taxon>
        <taxon>Poales</taxon>
        <taxon>Bromeliaceae</taxon>
        <taxon>Bromelioideae</taxon>
        <taxon>Ananas</taxon>
    </lineage>
</organism>
<dbReference type="RefSeq" id="XP_020087547.1">
    <property type="nucleotide sequence ID" value="XM_020231958.1"/>
</dbReference>
<evidence type="ECO:0000313" key="3">
    <source>
        <dbReference type="EMBL" id="OAY81995.1"/>
    </source>
</evidence>
<dbReference type="RefSeq" id="XP_020087548.1">
    <property type="nucleotide sequence ID" value="XM_020231959.1"/>
</dbReference>
<feature type="compositionally biased region" description="Polar residues" evidence="1">
    <location>
        <begin position="8"/>
        <end position="20"/>
    </location>
</feature>
<evidence type="ECO:0000313" key="7">
    <source>
        <dbReference type="RefSeq" id="XP_020087548.1"/>
    </source>
</evidence>
<dbReference type="GO" id="GO:0006406">
    <property type="term" value="P:mRNA export from nucleus"/>
    <property type="evidence" value="ECO:0007669"/>
    <property type="project" value="TreeGrafter"/>
</dbReference>